<dbReference type="EMBL" id="FQWQ01000003">
    <property type="protein sequence ID" value="SHH51236.1"/>
    <property type="molecule type" value="Genomic_DNA"/>
</dbReference>
<evidence type="ECO:0000313" key="4">
    <source>
        <dbReference type="EMBL" id="SHH51236.1"/>
    </source>
</evidence>
<dbReference type="Gene3D" id="3.10.350.10">
    <property type="entry name" value="LysM domain"/>
    <property type="match status" value="3"/>
</dbReference>
<dbReference type="SUPFAM" id="SSF53955">
    <property type="entry name" value="Lysozyme-like"/>
    <property type="match status" value="1"/>
</dbReference>
<dbReference type="InterPro" id="IPR001387">
    <property type="entry name" value="Cro/C1-type_HTH"/>
</dbReference>
<dbReference type="Pfam" id="PF01464">
    <property type="entry name" value="SLT"/>
    <property type="match status" value="1"/>
</dbReference>
<protein>
    <submittedName>
        <fullName evidence="4">Membrane-bound lytic murein transglycosylase D</fullName>
    </submittedName>
</protein>
<evidence type="ECO:0000259" key="2">
    <source>
        <dbReference type="PROSITE" id="PS50943"/>
    </source>
</evidence>
<dbReference type="PROSITE" id="PS50943">
    <property type="entry name" value="HTH_CROC1"/>
    <property type="match status" value="1"/>
</dbReference>
<accession>A0A1M5TKM9</accession>
<dbReference type="InterPro" id="IPR018392">
    <property type="entry name" value="LysM"/>
</dbReference>
<dbReference type="InterPro" id="IPR036779">
    <property type="entry name" value="LysM_dom_sf"/>
</dbReference>
<gene>
    <name evidence="4" type="ORF">SAMN04488109_4134</name>
</gene>
<feature type="domain" description="HTH cro/C1-type" evidence="2">
    <location>
        <begin position="573"/>
        <end position="591"/>
    </location>
</feature>
<feature type="domain" description="LysM" evidence="3">
    <location>
        <begin position="504"/>
        <end position="548"/>
    </location>
</feature>
<dbReference type="CDD" id="cd16894">
    <property type="entry name" value="MltD-like"/>
    <property type="match status" value="1"/>
</dbReference>
<reference evidence="4 5" key="1">
    <citation type="submission" date="2016-11" db="EMBL/GenBank/DDBJ databases">
        <authorList>
            <person name="Jaros S."/>
            <person name="Januszkiewicz K."/>
            <person name="Wedrychowicz H."/>
        </authorList>
    </citation>
    <scope>NUCLEOTIDE SEQUENCE [LARGE SCALE GENOMIC DNA]</scope>
    <source>
        <strain evidence="4 5">DSM 24574</strain>
    </source>
</reference>
<evidence type="ECO:0000256" key="1">
    <source>
        <dbReference type="SAM" id="MobiDB-lite"/>
    </source>
</evidence>
<dbReference type="CDD" id="cd00118">
    <property type="entry name" value="LysM"/>
    <property type="match status" value="3"/>
</dbReference>
<keyword evidence="5" id="KW-1185">Reference proteome</keyword>
<dbReference type="SMART" id="SM00257">
    <property type="entry name" value="LysM"/>
    <property type="match status" value="4"/>
</dbReference>
<dbReference type="AlphaFoldDB" id="A0A1M5TKM9"/>
<dbReference type="PANTHER" id="PTHR33734">
    <property type="entry name" value="LYSM DOMAIN-CONTAINING GPI-ANCHORED PROTEIN 2"/>
    <property type="match status" value="1"/>
</dbReference>
<sequence>MEFAGMTLTIRDDARREIQKDVDALTASPRHHNIKVERAKTYFPLIQKVFEEENVPDDFKYLVLQESALIADAVSVSNAVGFWQFKEYTALEMGLRVDKEIDERLNIVSSSRAAARYIKKNNFFFNNWVYALQAYQMGAGGVMKTVDKGESGAKSMEINSGTYWYVKKFLAHKVAFENAVKGEGETKVVPYENRSKKSLSDLAREVSVNETELVQYNKWVKKGTIPEDRQYIVLIPMKGDGKPFKLPENANTVASAQAGAAPIAAGAAMASKAARIKINGINAVKAMAGESVGQLASRAGVTASELAKWNDITTTTALVPDRYYLLGKKRARATEAYHKVLAGEDLWAVSQQYGVQMKKLRRYNRLSSTDAPLTAGTTLWLASVKPKDADKMTAPSEVVQVDNGQTFSWGASGETEPTVSVKPAAAIVPPVSTAVAGTASSPSPSTTPGAGPVVAAASTTTLPAEKSPEPKDSVQNIQPSTPAVVAPDTATQQTIEVVVPENKGEHIVKQGETLYAIAKQYNLAVMDLVNWNKLNLQEGIKPGQVIKLVDSQPVEVETPVAPPAKEIEHEVKSTDTLYSIARKYNVTIKELMEWNNKKDFTLSIGERLKIKSR</sequence>
<evidence type="ECO:0000259" key="3">
    <source>
        <dbReference type="PROSITE" id="PS51782"/>
    </source>
</evidence>
<proteinExistence type="predicted"/>
<feature type="region of interest" description="Disordered" evidence="1">
    <location>
        <begin position="461"/>
        <end position="488"/>
    </location>
</feature>
<dbReference type="PROSITE" id="PS51782">
    <property type="entry name" value="LYSM"/>
    <property type="match status" value="4"/>
</dbReference>
<feature type="domain" description="LysM" evidence="3">
    <location>
        <begin position="567"/>
        <end position="610"/>
    </location>
</feature>
<name>A0A1M5TKM9_9BACT</name>
<feature type="domain" description="LysM" evidence="3">
    <location>
        <begin position="282"/>
        <end position="326"/>
    </location>
</feature>
<dbReference type="InterPro" id="IPR023346">
    <property type="entry name" value="Lysozyme-like_dom_sf"/>
</dbReference>
<dbReference type="Gene3D" id="1.10.530.10">
    <property type="match status" value="1"/>
</dbReference>
<dbReference type="STRING" id="947013.SAMN04488109_4134"/>
<dbReference type="PANTHER" id="PTHR33734:SF22">
    <property type="entry name" value="MEMBRANE-BOUND LYTIC MUREIN TRANSGLYCOSYLASE D"/>
    <property type="match status" value="1"/>
</dbReference>
<evidence type="ECO:0000313" key="5">
    <source>
        <dbReference type="Proteomes" id="UP000184212"/>
    </source>
</evidence>
<dbReference type="Pfam" id="PF01476">
    <property type="entry name" value="LysM"/>
    <property type="match status" value="4"/>
</dbReference>
<dbReference type="SUPFAM" id="SSF54106">
    <property type="entry name" value="LysM domain"/>
    <property type="match status" value="3"/>
</dbReference>
<dbReference type="Proteomes" id="UP000184212">
    <property type="component" value="Unassembled WGS sequence"/>
</dbReference>
<organism evidence="4 5">
    <name type="scientific">Chryseolinea serpens</name>
    <dbReference type="NCBI Taxonomy" id="947013"/>
    <lineage>
        <taxon>Bacteria</taxon>
        <taxon>Pseudomonadati</taxon>
        <taxon>Bacteroidota</taxon>
        <taxon>Cytophagia</taxon>
        <taxon>Cytophagales</taxon>
        <taxon>Fulvivirgaceae</taxon>
        <taxon>Chryseolinea</taxon>
    </lineage>
</organism>
<dbReference type="GO" id="GO:0008932">
    <property type="term" value="F:lytic endotransglycosylase activity"/>
    <property type="evidence" value="ECO:0007669"/>
    <property type="project" value="TreeGrafter"/>
</dbReference>
<dbReference type="InterPro" id="IPR008258">
    <property type="entry name" value="Transglycosylase_SLT_dom_1"/>
</dbReference>
<feature type="domain" description="LysM" evidence="3">
    <location>
        <begin position="336"/>
        <end position="381"/>
    </location>
</feature>